<dbReference type="EMBL" id="JADPUN010000051">
    <property type="protein sequence ID" value="MBF9127994.1"/>
    <property type="molecule type" value="Genomic_DNA"/>
</dbReference>
<dbReference type="RefSeq" id="WP_196199660.1">
    <property type="nucleotide sequence ID" value="NZ_JADPUN010000051.1"/>
</dbReference>
<keyword evidence="2" id="KW-1185">Reference proteome</keyword>
<evidence type="ECO:0000313" key="1">
    <source>
        <dbReference type="EMBL" id="MBF9127994.1"/>
    </source>
</evidence>
<proteinExistence type="predicted"/>
<gene>
    <name evidence="1" type="ORF">I0C86_03145</name>
</gene>
<organism evidence="1 2">
    <name type="scientific">Plantactinospora alkalitolerans</name>
    <dbReference type="NCBI Taxonomy" id="2789879"/>
    <lineage>
        <taxon>Bacteria</taxon>
        <taxon>Bacillati</taxon>
        <taxon>Actinomycetota</taxon>
        <taxon>Actinomycetes</taxon>
        <taxon>Micromonosporales</taxon>
        <taxon>Micromonosporaceae</taxon>
        <taxon>Plantactinospora</taxon>
    </lineage>
</organism>
<dbReference type="Proteomes" id="UP000638560">
    <property type="component" value="Unassembled WGS sequence"/>
</dbReference>
<accession>A0ABS0GPK8</accession>
<name>A0ABS0GPK8_9ACTN</name>
<reference evidence="1 2" key="1">
    <citation type="submission" date="2020-11" db="EMBL/GenBank/DDBJ databases">
        <title>A novel isolate from a Black sea contaminated sediment with potential to produce alkanes: Plantactinospora alkalitolerans sp. nov.</title>
        <authorList>
            <person name="Carro L."/>
            <person name="Veyisoglu A."/>
            <person name="Guven K."/>
            <person name="Schumann P."/>
            <person name="Klenk H.-P."/>
            <person name="Sahin N."/>
        </authorList>
    </citation>
    <scope>NUCLEOTIDE SEQUENCE [LARGE SCALE GENOMIC DNA]</scope>
    <source>
        <strain evidence="1 2">S1510</strain>
    </source>
</reference>
<sequence>MTDPSIDMQLNVDVATAGGFGGFGEVAFRWLDELSMAVAGDARDSLKGLPARVVTRPREEPWDPLGEPGELWGIVTVTRGGVTAPAKTAERNCSAAGFRWLRKQLEDPPTRITLEIGHLDDMGHRSGRSVFLTAKHSVHSPGWLVLQARDREHRFLDPAHGPEVQRGWLAALRSWADQLNPGYGQIAYARGFATALEDSLPPAQYPPQHRTPEYTLNDCRQMLRGYSWLTILPAELVKPAGGPDRLRDCGAFAAVDPLPGGGLWLLATEDFRDYNADAVERVFRALAPVLRPGRPVPKPAVPPPLVDNSPPQLLVFEDAATAGG</sequence>
<comment type="caution">
    <text evidence="1">The sequence shown here is derived from an EMBL/GenBank/DDBJ whole genome shotgun (WGS) entry which is preliminary data.</text>
</comment>
<protein>
    <submittedName>
        <fullName evidence="1">Uncharacterized protein</fullName>
    </submittedName>
</protein>
<evidence type="ECO:0000313" key="2">
    <source>
        <dbReference type="Proteomes" id="UP000638560"/>
    </source>
</evidence>